<dbReference type="InterPro" id="IPR003362">
    <property type="entry name" value="Bact_transf"/>
</dbReference>
<keyword evidence="6 9" id="KW-0812">Transmembrane</keyword>
<evidence type="ECO:0000256" key="4">
    <source>
        <dbReference type="ARBA" id="ARBA00022475"/>
    </source>
</evidence>
<feature type="transmembrane region" description="Helical" evidence="9">
    <location>
        <begin position="55"/>
        <end position="72"/>
    </location>
</feature>
<name>A0ABU4W8T7_9FUSO</name>
<evidence type="ECO:0000313" key="11">
    <source>
        <dbReference type="EMBL" id="MDX8335937.1"/>
    </source>
</evidence>
<dbReference type="InterPro" id="IPR017475">
    <property type="entry name" value="EPS_sugar_tfrase"/>
</dbReference>
<comment type="caution">
    <text evidence="11">The sequence shown here is derived from an EMBL/GenBank/DDBJ whole genome shotgun (WGS) entry which is preliminary data.</text>
</comment>
<protein>
    <submittedName>
        <fullName evidence="11">Sugar transferase</fullName>
        <ecNumber evidence="11">2.7.8.-</ecNumber>
    </submittedName>
</protein>
<dbReference type="Pfam" id="PF13727">
    <property type="entry name" value="CoA_binding_3"/>
    <property type="match status" value="1"/>
</dbReference>
<sequence>MVLLQYLMFRWVCMYMDIPVNMRNVSYFLYVFLYLKEDIYSFKTCLIWEELKKQLKCYGEYLVIISIIVYHTSGIDGLWKYLLLGTIAVVYSFVLAKLIRLIFGSYLKKNVVIVGVGSTAKDLGDIIYQNKFTMYNFLGYADVGKNKDVLVEKDEIIANRESLKEFIQNNRVREVIVALPNISNKDLNLVVDEFEDLVKRVKIVPKLHKMYTFNPEIQDYDGLLLISAKNNIMSLKRRILKRGFDICGALVGMLLLIPLYLKYGLQIKKDGGPVLFSHNRIGRDLKPFKMHKFRSMYIDAEERLEKMLAEDENLRQEFYTNFKLKDDPRITPAGAFLRRTSLDEFPQFINVLMGEMSLVGPRPVVQKEVDMYYGTEMGKKIFQVKPGITGMWQANGRSDVEDYDERIALDLYYIRNWSLWLDIIILIKTVKNVIGKKGAY</sequence>
<keyword evidence="12" id="KW-1185">Reference proteome</keyword>
<accession>A0ABU4W8T7</accession>
<comment type="subcellular location">
    <subcellularLocation>
        <location evidence="2">Cell membrane</location>
    </subcellularLocation>
    <subcellularLocation>
        <location evidence="1">Membrane</location>
        <topology evidence="1">Multi-pass membrane protein</topology>
    </subcellularLocation>
</comment>
<keyword evidence="7 9" id="KW-1133">Transmembrane helix</keyword>
<proteinExistence type="inferred from homology"/>
<evidence type="ECO:0000256" key="7">
    <source>
        <dbReference type="ARBA" id="ARBA00022989"/>
    </source>
</evidence>
<dbReference type="Pfam" id="PF02397">
    <property type="entry name" value="Bac_transf"/>
    <property type="match status" value="1"/>
</dbReference>
<keyword evidence="4" id="KW-1003">Cell membrane</keyword>
<comment type="similarity">
    <text evidence="3">Belongs to the bacterial sugar transferase family.</text>
</comment>
<dbReference type="EC" id="2.7.8.-" evidence="11"/>
<feature type="transmembrane region" description="Helical" evidence="9">
    <location>
        <begin position="78"/>
        <end position="99"/>
    </location>
</feature>
<dbReference type="NCBIfam" id="TIGR03025">
    <property type="entry name" value="EPS_sugtrans"/>
    <property type="match status" value="1"/>
</dbReference>
<gene>
    <name evidence="11" type="ORF">RFV38_05415</name>
</gene>
<organism evidence="11 12">
    <name type="scientific">Candidatus Cetobacterium colombiensis</name>
    <dbReference type="NCBI Taxonomy" id="3073100"/>
    <lineage>
        <taxon>Bacteria</taxon>
        <taxon>Fusobacteriati</taxon>
        <taxon>Fusobacteriota</taxon>
        <taxon>Fusobacteriia</taxon>
        <taxon>Fusobacteriales</taxon>
        <taxon>Fusobacteriaceae</taxon>
        <taxon>Cetobacterium</taxon>
    </lineage>
</organism>
<evidence type="ECO:0000259" key="10">
    <source>
        <dbReference type="Pfam" id="PF02397"/>
    </source>
</evidence>
<evidence type="ECO:0000256" key="5">
    <source>
        <dbReference type="ARBA" id="ARBA00022679"/>
    </source>
</evidence>
<reference evidence="12" key="1">
    <citation type="submission" date="2023-07" db="EMBL/GenBank/DDBJ databases">
        <authorList>
            <person name="Colorado M.A."/>
            <person name="Villamil L.M."/>
            <person name="Melo J.F."/>
            <person name="Rodriguez J.A."/>
            <person name="Ruiz R.Y."/>
        </authorList>
    </citation>
    <scope>NUCLEOTIDE SEQUENCE [LARGE SCALE GENOMIC DNA]</scope>
    <source>
        <strain evidence="12">C33</strain>
    </source>
</reference>
<dbReference type="PANTHER" id="PTHR30576:SF4">
    <property type="entry name" value="UNDECAPRENYL-PHOSPHATE GALACTOSE PHOSPHOTRANSFERASE"/>
    <property type="match status" value="1"/>
</dbReference>
<dbReference type="GO" id="GO:0016740">
    <property type="term" value="F:transferase activity"/>
    <property type="evidence" value="ECO:0007669"/>
    <property type="project" value="UniProtKB-KW"/>
</dbReference>
<evidence type="ECO:0000256" key="2">
    <source>
        <dbReference type="ARBA" id="ARBA00004236"/>
    </source>
</evidence>
<feature type="transmembrane region" description="Helical" evidence="9">
    <location>
        <begin position="20"/>
        <end position="35"/>
    </location>
</feature>
<feature type="transmembrane region" description="Helical" evidence="9">
    <location>
        <begin position="243"/>
        <end position="261"/>
    </location>
</feature>
<evidence type="ECO:0000256" key="3">
    <source>
        <dbReference type="ARBA" id="ARBA00006464"/>
    </source>
</evidence>
<dbReference type="EMBL" id="JAVIKH010000005">
    <property type="protein sequence ID" value="MDX8335937.1"/>
    <property type="molecule type" value="Genomic_DNA"/>
</dbReference>
<keyword evidence="8 9" id="KW-0472">Membrane</keyword>
<evidence type="ECO:0000256" key="1">
    <source>
        <dbReference type="ARBA" id="ARBA00004141"/>
    </source>
</evidence>
<evidence type="ECO:0000256" key="8">
    <source>
        <dbReference type="ARBA" id="ARBA00023136"/>
    </source>
</evidence>
<evidence type="ECO:0000256" key="9">
    <source>
        <dbReference type="SAM" id="Phobius"/>
    </source>
</evidence>
<dbReference type="Gene3D" id="3.40.50.720">
    <property type="entry name" value="NAD(P)-binding Rossmann-like Domain"/>
    <property type="match status" value="1"/>
</dbReference>
<evidence type="ECO:0000313" key="12">
    <source>
        <dbReference type="Proteomes" id="UP001279681"/>
    </source>
</evidence>
<dbReference type="Proteomes" id="UP001279681">
    <property type="component" value="Unassembled WGS sequence"/>
</dbReference>
<feature type="domain" description="Bacterial sugar transferase" evidence="10">
    <location>
        <begin position="241"/>
        <end position="434"/>
    </location>
</feature>
<dbReference type="PANTHER" id="PTHR30576">
    <property type="entry name" value="COLANIC BIOSYNTHESIS UDP-GLUCOSE LIPID CARRIER TRANSFERASE"/>
    <property type="match status" value="1"/>
</dbReference>
<keyword evidence="5 11" id="KW-0808">Transferase</keyword>
<evidence type="ECO:0000256" key="6">
    <source>
        <dbReference type="ARBA" id="ARBA00022692"/>
    </source>
</evidence>